<dbReference type="SUPFAM" id="SSF56019">
    <property type="entry name" value="The spindle assembly checkpoint protein mad2"/>
    <property type="match status" value="1"/>
</dbReference>
<protein>
    <recommendedName>
        <fullName evidence="1">HORMA domain-containing protein</fullName>
    </recommendedName>
</protein>
<dbReference type="PROSITE" id="PS50815">
    <property type="entry name" value="HORMA"/>
    <property type="match status" value="1"/>
</dbReference>
<dbReference type="Gene3D" id="3.30.900.10">
    <property type="entry name" value="HORMA domain"/>
    <property type="match status" value="1"/>
</dbReference>
<dbReference type="AlphaFoldDB" id="A0A8C0Z6G7"/>
<organism evidence="2 3">
    <name type="scientific">Canis lupus familiaris</name>
    <name type="common">Dog</name>
    <name type="synonym">Canis familiaris</name>
    <dbReference type="NCBI Taxonomy" id="9615"/>
    <lineage>
        <taxon>Eukaryota</taxon>
        <taxon>Metazoa</taxon>
        <taxon>Chordata</taxon>
        <taxon>Craniata</taxon>
        <taxon>Vertebrata</taxon>
        <taxon>Euteleostomi</taxon>
        <taxon>Mammalia</taxon>
        <taxon>Eutheria</taxon>
        <taxon>Laurasiatheria</taxon>
        <taxon>Carnivora</taxon>
        <taxon>Caniformia</taxon>
        <taxon>Canidae</taxon>
        <taxon>Canis</taxon>
    </lineage>
</organism>
<dbReference type="InterPro" id="IPR036570">
    <property type="entry name" value="HORMA_dom_sf"/>
</dbReference>
<reference evidence="2" key="1">
    <citation type="submission" date="2025-08" db="UniProtKB">
        <authorList>
            <consortium name="Ensembl"/>
        </authorList>
    </citation>
    <scope>IDENTIFICATION</scope>
</reference>
<dbReference type="Ensembl" id="ENSCAFT00040045998.1">
    <property type="protein sequence ID" value="ENSCAFP00040040136.1"/>
    <property type="gene ID" value="ENSCAFG00040024702.1"/>
</dbReference>
<proteinExistence type="predicted"/>
<sequence>ASFNRPLGSGRGPWATLRCNWRVHITLKIALKLTNRDPGLLTPQASGAGVKARFCGRLASAATRRPQLQVLGRDPSVPDNPEVPDHAYPLRLREAPLPRARRLALGLPGGSSRLRGGPLACCVVTFETTGGELPLEAVASPSAGQQRAPSSLGLAMALQLSREQGITLRGSAEIVAEFFSFGINSILYQRGIYPSETSTRAEIRTHLAYNNRS</sequence>
<dbReference type="Proteomes" id="UP000694542">
    <property type="component" value="Unassembled WGS sequence"/>
</dbReference>
<evidence type="ECO:0000259" key="1">
    <source>
        <dbReference type="PROSITE" id="PS50815"/>
    </source>
</evidence>
<evidence type="ECO:0000313" key="2">
    <source>
        <dbReference type="Ensembl" id="ENSCAFP00040040136.1"/>
    </source>
</evidence>
<feature type="domain" description="HORMA" evidence="1">
    <location>
        <begin position="169"/>
        <end position="213"/>
    </location>
</feature>
<evidence type="ECO:0000313" key="3">
    <source>
        <dbReference type="Proteomes" id="UP000694542"/>
    </source>
</evidence>
<name>A0A8C0Z6G7_CANLF</name>
<accession>A0A8C0Z6G7</accession>
<dbReference type="InterPro" id="IPR003511">
    <property type="entry name" value="HORMA_dom"/>
</dbReference>